<comment type="caution">
    <text evidence="1">The sequence shown here is derived from an EMBL/GenBank/DDBJ whole genome shotgun (WGS) entry which is preliminary data.</text>
</comment>
<organism evidence="1 2">
    <name type="scientific">Cetraspora pellucida</name>
    <dbReference type="NCBI Taxonomy" id="1433469"/>
    <lineage>
        <taxon>Eukaryota</taxon>
        <taxon>Fungi</taxon>
        <taxon>Fungi incertae sedis</taxon>
        <taxon>Mucoromycota</taxon>
        <taxon>Glomeromycotina</taxon>
        <taxon>Glomeromycetes</taxon>
        <taxon>Diversisporales</taxon>
        <taxon>Gigasporaceae</taxon>
        <taxon>Cetraspora</taxon>
    </lineage>
</organism>
<dbReference type="EMBL" id="CAJVPW010000488">
    <property type="protein sequence ID" value="CAG8456014.1"/>
    <property type="molecule type" value="Genomic_DNA"/>
</dbReference>
<evidence type="ECO:0000313" key="2">
    <source>
        <dbReference type="Proteomes" id="UP000789366"/>
    </source>
</evidence>
<accession>A0ACA9K6M8</accession>
<name>A0ACA9K6M8_9GLOM</name>
<gene>
    <name evidence="1" type="ORF">SPELUC_LOCUS1036</name>
</gene>
<evidence type="ECO:0000313" key="1">
    <source>
        <dbReference type="EMBL" id="CAG8456014.1"/>
    </source>
</evidence>
<dbReference type="Proteomes" id="UP000789366">
    <property type="component" value="Unassembled WGS sequence"/>
</dbReference>
<protein>
    <submittedName>
        <fullName evidence="1">1948_t:CDS:1</fullName>
    </submittedName>
</protein>
<reference evidence="1" key="1">
    <citation type="submission" date="2021-06" db="EMBL/GenBank/DDBJ databases">
        <authorList>
            <person name="Kallberg Y."/>
            <person name="Tangrot J."/>
            <person name="Rosling A."/>
        </authorList>
    </citation>
    <scope>NUCLEOTIDE SEQUENCE</scope>
    <source>
        <strain evidence="1">28 12/20/2015</strain>
    </source>
</reference>
<proteinExistence type="predicted"/>
<keyword evidence="2" id="KW-1185">Reference proteome</keyword>
<sequence>MPTEINLDNTSSKTVEVFTRLYNLDLPAHSELIEDRIAVLKLLNFVRSDDPLDIKKKGIRNNLLQLNDHLNILSKSLESIYVNGQLFFFIHEIYISEWEKLSRNNEYFPALFQKMHNQSTEFFNTINLTRYQVNLINTFILSINYEEVMSKCDPLFIEQCKYEFSRIEKISAFLKRSEPNLFESCQSVQNFINHLDHIITVINKNNSRITSSGQTVKNLKTAVNKIRAVHMKFLNSQDTTHQKLYILNDNFENVNGVDNKTIFKSKLVGKSGCQGFETRFSTLPIINGGVYNPRHPQFLRNIRINIGRFIDSFTFEWSDNVSFKYGGNSGILNDLNLDEGELITWAKIYLCYENVPCGLEFRTNKWKTSGILGNKESSYYQSVLEAPNGYVITGLYGGFEKHICGIGIIYSKI</sequence>